<reference evidence="2 3" key="1">
    <citation type="submission" date="2020-04" db="EMBL/GenBank/DDBJ databases">
        <title>Zoogloea sp. G-4-1-14 isolated from soil.</title>
        <authorList>
            <person name="Dahal R.H."/>
        </authorList>
    </citation>
    <scope>NUCLEOTIDE SEQUENCE [LARGE SCALE GENOMIC DNA]</scope>
    <source>
        <strain evidence="2 3">G-4-1-14</strain>
    </source>
</reference>
<dbReference type="PANTHER" id="PTHR35564:SF4">
    <property type="entry name" value="CYTOPLASMIC PROTEIN"/>
    <property type="match status" value="1"/>
</dbReference>
<dbReference type="NCBIfam" id="TIGR03347">
    <property type="entry name" value="VI_chp_1"/>
    <property type="match status" value="1"/>
</dbReference>
<dbReference type="RefSeq" id="WP_169144410.1">
    <property type="nucleotide sequence ID" value="NZ_JABBGA010000002.1"/>
</dbReference>
<evidence type="ECO:0000313" key="3">
    <source>
        <dbReference type="Proteomes" id="UP000580043"/>
    </source>
</evidence>
<comment type="caution">
    <text evidence="2">The sequence shown here is derived from an EMBL/GenBank/DDBJ whole genome shotgun (WGS) entry which is preliminary data.</text>
</comment>
<dbReference type="PANTHER" id="PTHR35564">
    <property type="match status" value="1"/>
</dbReference>
<accession>A0A848G510</accession>
<name>A0A848G510_9RHOO</name>
<feature type="region of interest" description="Disordered" evidence="1">
    <location>
        <begin position="339"/>
        <end position="362"/>
    </location>
</feature>
<sequence>MRASPDLLSLLESMTREPWAWDFYQALRRLDAANADAPRIGFGRSPAEEPVRLGQDPDLSFAPASLAAVAPPKGRRPNRLDVRFFGMLGPNGPLPRHLTEHARNRLLHGGDASFARFLDVFHHRFLSLFYRAWAQAQPTVSLDRPEDDPFGRYLGALAGIGLSEQRDRDALPDFAKLAHTGHLSRQVRNGEGLAKLVAAYFRCEVQVEQFVGHWIVLEEGDRLMLGTGRQALGQGAVVGARVWDRQHKFRLRIGPLGGASYDALLPAGSGIRALAACVHNYVNMEYFWDVRLVLKAADVPLARLDGRVRLGYTAWLGGRDSSRHADDLVLDVERVLGRPASRSGGSTPQGAVADRFPAAQSA</sequence>
<dbReference type="Proteomes" id="UP000580043">
    <property type="component" value="Unassembled WGS sequence"/>
</dbReference>
<gene>
    <name evidence="2" type="primary">tssG</name>
    <name evidence="2" type="ORF">HHL15_03340</name>
</gene>
<protein>
    <submittedName>
        <fullName evidence="2">Type VI secretion system baseplate subunit TssG</fullName>
    </submittedName>
</protein>
<dbReference type="InterPro" id="IPR010732">
    <property type="entry name" value="T6SS_TssG-like"/>
</dbReference>
<evidence type="ECO:0000256" key="1">
    <source>
        <dbReference type="SAM" id="MobiDB-lite"/>
    </source>
</evidence>
<dbReference type="EMBL" id="JABBGA010000002">
    <property type="protein sequence ID" value="NML24761.1"/>
    <property type="molecule type" value="Genomic_DNA"/>
</dbReference>
<evidence type="ECO:0000313" key="2">
    <source>
        <dbReference type="EMBL" id="NML24761.1"/>
    </source>
</evidence>
<dbReference type="AlphaFoldDB" id="A0A848G510"/>
<proteinExistence type="predicted"/>
<organism evidence="2 3">
    <name type="scientific">Zoogloea dura</name>
    <dbReference type="NCBI Taxonomy" id="2728840"/>
    <lineage>
        <taxon>Bacteria</taxon>
        <taxon>Pseudomonadati</taxon>
        <taxon>Pseudomonadota</taxon>
        <taxon>Betaproteobacteria</taxon>
        <taxon>Rhodocyclales</taxon>
        <taxon>Zoogloeaceae</taxon>
        <taxon>Zoogloea</taxon>
    </lineage>
</organism>
<keyword evidence="3" id="KW-1185">Reference proteome</keyword>
<dbReference type="Pfam" id="PF06996">
    <property type="entry name" value="T6SS_TssG"/>
    <property type="match status" value="1"/>
</dbReference>